<reference evidence="4 5" key="1">
    <citation type="submission" date="2023-07" db="EMBL/GenBank/DDBJ databases">
        <title>The novel representative of Negativicutes class, Anaeroselena agilis gen. nov. sp. nov.</title>
        <authorList>
            <person name="Prokofeva M.I."/>
            <person name="Elcheninov A.G."/>
            <person name="Klyukina A."/>
            <person name="Kublanov I.V."/>
            <person name="Frolov E.N."/>
            <person name="Podosokorskaya O.A."/>
        </authorList>
    </citation>
    <scope>NUCLEOTIDE SEQUENCE [LARGE SCALE GENOMIC DNA]</scope>
    <source>
        <strain evidence="4 5">4137-cl</strain>
    </source>
</reference>
<dbReference type="Gene3D" id="3.40.50.2300">
    <property type="match status" value="1"/>
</dbReference>
<feature type="domain" description="Response regulatory" evidence="3">
    <location>
        <begin position="4"/>
        <end position="120"/>
    </location>
</feature>
<gene>
    <name evidence="4" type="ORF">Q4T40_01650</name>
</gene>
<evidence type="ECO:0000313" key="4">
    <source>
        <dbReference type="EMBL" id="MDT8899952.1"/>
    </source>
</evidence>
<evidence type="ECO:0000313" key="5">
    <source>
        <dbReference type="Proteomes" id="UP001254848"/>
    </source>
</evidence>
<comment type="caution">
    <text evidence="4">The sequence shown here is derived from an EMBL/GenBank/DDBJ whole genome shotgun (WGS) entry which is preliminary data.</text>
</comment>
<evidence type="ECO:0000256" key="1">
    <source>
        <dbReference type="ARBA" id="ARBA00022553"/>
    </source>
</evidence>
<dbReference type="InterPro" id="IPR013972">
    <property type="entry name" value="YcbB"/>
</dbReference>
<dbReference type="InterPro" id="IPR011006">
    <property type="entry name" value="CheY-like_superfamily"/>
</dbReference>
<proteinExistence type="predicted"/>
<protein>
    <submittedName>
        <fullName evidence="4">Response regulator</fullName>
    </submittedName>
</protein>
<dbReference type="Pfam" id="PF08664">
    <property type="entry name" value="YcbB"/>
    <property type="match status" value="1"/>
</dbReference>
<keyword evidence="1 2" id="KW-0597">Phosphoprotein</keyword>
<organism evidence="4 5">
    <name type="scientific">Anaeroselena agilis</name>
    <dbReference type="NCBI Taxonomy" id="3063788"/>
    <lineage>
        <taxon>Bacteria</taxon>
        <taxon>Bacillati</taxon>
        <taxon>Bacillota</taxon>
        <taxon>Negativicutes</taxon>
        <taxon>Acetonemataceae</taxon>
        <taxon>Anaeroselena</taxon>
    </lineage>
</organism>
<dbReference type="Pfam" id="PF00072">
    <property type="entry name" value="Response_reg"/>
    <property type="match status" value="1"/>
</dbReference>
<dbReference type="PANTHER" id="PTHR44591:SF3">
    <property type="entry name" value="RESPONSE REGULATORY DOMAIN-CONTAINING PROTEIN"/>
    <property type="match status" value="1"/>
</dbReference>
<evidence type="ECO:0000256" key="2">
    <source>
        <dbReference type="PROSITE-ProRule" id="PRU00169"/>
    </source>
</evidence>
<name>A0ABU3NSZ9_9FIRM</name>
<dbReference type="PANTHER" id="PTHR44591">
    <property type="entry name" value="STRESS RESPONSE REGULATOR PROTEIN 1"/>
    <property type="match status" value="1"/>
</dbReference>
<dbReference type="EMBL" id="JAUOZS010000001">
    <property type="protein sequence ID" value="MDT8899952.1"/>
    <property type="molecule type" value="Genomic_DNA"/>
</dbReference>
<dbReference type="Proteomes" id="UP001254848">
    <property type="component" value="Unassembled WGS sequence"/>
</dbReference>
<feature type="modified residue" description="4-aspartylphosphate" evidence="2">
    <location>
        <position position="55"/>
    </location>
</feature>
<evidence type="ECO:0000259" key="3">
    <source>
        <dbReference type="PROSITE" id="PS50110"/>
    </source>
</evidence>
<accession>A0ABU3NSZ9</accession>
<dbReference type="InterPro" id="IPR001789">
    <property type="entry name" value="Sig_transdc_resp-reg_receiver"/>
</dbReference>
<sequence>MALRFVVVDDDVSVRKIIRNIIEKNDLGTVVAESAEGLEAEKLIVECRPDIAVVDLLLPGQDGVELIRRLREQETPVSFIMISESNSQPMITQAYQHGIEFYIHKPVNVLEIITVINKVRESRELKKAMSLISRATAPYAAPAAAAPATEGGLPKNVLYKVFSDLGILGEVGAKSIYQMAKLLADSGRLANDSPYQLNEIYQHMAQDAGQDTKTIEQRVRRAIAKALQNLANIGIEDYHNDRFQTYSTALFDFSEVRQEMNFVQDKSPYHGKINVKKFIEGLVFLASNERA</sequence>
<dbReference type="PROSITE" id="PS50110">
    <property type="entry name" value="RESPONSE_REGULATORY"/>
    <property type="match status" value="1"/>
</dbReference>
<dbReference type="SMART" id="SM00448">
    <property type="entry name" value="REC"/>
    <property type="match status" value="1"/>
</dbReference>
<keyword evidence="5" id="KW-1185">Reference proteome</keyword>
<dbReference type="RefSeq" id="WP_413778516.1">
    <property type="nucleotide sequence ID" value="NZ_JAUOZS010000001.1"/>
</dbReference>
<dbReference type="SUPFAM" id="SSF52172">
    <property type="entry name" value="CheY-like"/>
    <property type="match status" value="1"/>
</dbReference>
<dbReference type="InterPro" id="IPR050595">
    <property type="entry name" value="Bact_response_regulator"/>
</dbReference>